<name>A0A7W5Z3X7_9HYPH</name>
<sequence>MSTAERENLTTAEITRSVVKSYVSFNKLSAEGLVAIVQEVHNTLERLSAGAPEPEPRPEPAVPIEASVTDEYLICLEDGKKYKSLKRHLAAHYKMTPQQYRDKWGLPPSYPMVAPNYSATRAMLARRAAGVNE</sequence>
<gene>
    <name evidence="2" type="ORF">FHS81_001394</name>
</gene>
<dbReference type="AlphaFoldDB" id="A0A7W5Z3X7"/>
<dbReference type="GO" id="GO:0006355">
    <property type="term" value="P:regulation of DNA-templated transcription"/>
    <property type="evidence" value="ECO:0007669"/>
    <property type="project" value="InterPro"/>
</dbReference>
<organism evidence="2 3">
    <name type="scientific">Pseudochelatococcus contaminans</name>
    <dbReference type="NCBI Taxonomy" id="1538103"/>
    <lineage>
        <taxon>Bacteria</taxon>
        <taxon>Pseudomonadati</taxon>
        <taxon>Pseudomonadota</taxon>
        <taxon>Alphaproteobacteria</taxon>
        <taxon>Hyphomicrobiales</taxon>
        <taxon>Chelatococcaceae</taxon>
        <taxon>Pseudochelatococcus</taxon>
    </lineage>
</organism>
<dbReference type="Pfam" id="PF05443">
    <property type="entry name" value="ROS_MUCR"/>
    <property type="match status" value="1"/>
</dbReference>
<accession>A0A7W5Z3X7</accession>
<evidence type="ECO:0000313" key="2">
    <source>
        <dbReference type="EMBL" id="MBB3809312.1"/>
    </source>
</evidence>
<comment type="similarity">
    <text evidence="1">Belongs to the ros/MucR family.</text>
</comment>
<proteinExistence type="inferred from homology"/>
<dbReference type="InterPro" id="IPR041920">
    <property type="entry name" value="ROS/MUCR_sf"/>
</dbReference>
<comment type="caution">
    <text evidence="2">The sequence shown here is derived from an EMBL/GenBank/DDBJ whole genome shotgun (WGS) entry which is preliminary data.</text>
</comment>
<keyword evidence="3" id="KW-1185">Reference proteome</keyword>
<dbReference type="RefSeq" id="WP_183751356.1">
    <property type="nucleotide sequence ID" value="NZ_JACICC010000003.1"/>
</dbReference>
<protein>
    <submittedName>
        <fullName evidence="2">Putative transcriptional regulator</fullName>
    </submittedName>
</protein>
<reference evidence="2 3" key="1">
    <citation type="submission" date="2020-08" db="EMBL/GenBank/DDBJ databases">
        <title>Genomic Encyclopedia of Type Strains, Phase IV (KMG-IV): sequencing the most valuable type-strain genomes for metagenomic binning, comparative biology and taxonomic classification.</title>
        <authorList>
            <person name="Goeker M."/>
        </authorList>
    </citation>
    <scope>NUCLEOTIDE SEQUENCE [LARGE SCALE GENOMIC DNA]</scope>
    <source>
        <strain evidence="2 3">DSM 28760</strain>
    </source>
</reference>
<evidence type="ECO:0000256" key="1">
    <source>
        <dbReference type="ARBA" id="ARBA00007031"/>
    </source>
</evidence>
<dbReference type="GO" id="GO:0008270">
    <property type="term" value="F:zinc ion binding"/>
    <property type="evidence" value="ECO:0007669"/>
    <property type="project" value="InterPro"/>
</dbReference>
<dbReference type="InterPro" id="IPR008807">
    <property type="entry name" value="ROS_MUCR"/>
</dbReference>
<dbReference type="Proteomes" id="UP000537592">
    <property type="component" value="Unassembled WGS sequence"/>
</dbReference>
<dbReference type="Gene3D" id="1.10.10.1550">
    <property type="entry name" value="ROS/MUCR transcriptional regulator protein"/>
    <property type="match status" value="1"/>
</dbReference>
<dbReference type="GO" id="GO:0003677">
    <property type="term" value="F:DNA binding"/>
    <property type="evidence" value="ECO:0007669"/>
    <property type="project" value="InterPro"/>
</dbReference>
<dbReference type="EMBL" id="JACICC010000003">
    <property type="protein sequence ID" value="MBB3809312.1"/>
    <property type="molecule type" value="Genomic_DNA"/>
</dbReference>
<evidence type="ECO:0000313" key="3">
    <source>
        <dbReference type="Proteomes" id="UP000537592"/>
    </source>
</evidence>